<dbReference type="GO" id="GO:0016887">
    <property type="term" value="F:ATP hydrolysis activity"/>
    <property type="evidence" value="ECO:0007669"/>
    <property type="project" value="InterPro"/>
</dbReference>
<dbReference type="PANTHER" id="PTHR42855">
    <property type="entry name" value="ABC TRANSPORTER ATP-BINDING SUBUNIT"/>
    <property type="match status" value="1"/>
</dbReference>
<evidence type="ECO:0000313" key="4">
    <source>
        <dbReference type="EMBL" id="SCJ89584.1"/>
    </source>
</evidence>
<dbReference type="InterPro" id="IPR051309">
    <property type="entry name" value="ABCF_ATPase"/>
</dbReference>
<dbReference type="PROSITE" id="PS00211">
    <property type="entry name" value="ABC_TRANSPORTER_1"/>
    <property type="match status" value="2"/>
</dbReference>
<gene>
    <name evidence="4" type="primary">yheS_2</name>
    <name evidence="4" type="ORF">SAMEA3545359_02650</name>
</gene>
<dbReference type="AlphaFoldDB" id="A0A1C6K5H5"/>
<evidence type="ECO:0000259" key="3">
    <source>
        <dbReference type="PROSITE" id="PS50893"/>
    </source>
</evidence>
<sequence length="510" mass="56397">MSLLDIYHLSHTYGDRVLYKDAELSLHRGEHMGVVGPNGAGKSTLIKICTGQVIPDEGRVVWHRGTAVGYLDQYAQIGGDPTIDAFLHAAFADLYALEEKLQQLYARFAVGEDVWEQAERCQQRLEAADFYGIDTAVEKAATGLGLTAIGLNTPISQLSGGQRAKVLLCKLLLTRPDVLLLDEPTNFLDEQHIDWLAGYLQGLEAAFMVVSHDSTFLQRVTSCICDVDGGTLRKYVGSYHAFLDQKQHLHQDYVRRYQAQQQHIQKTEAFIRKNIAGNNSKIAKGRRRQLEHLERLAPPSGSLTPPAFDFCPLPAAAQLLQTNDLAVGYQFPLFSHLRLAVAAGQKVVVTGFNGAGKSTLLKTLIGQLPPLHGRCRLSDTAVWGYYAQDIGWDDGNRTPLQVVQDGFACLKEKEARRQLARCGITNDHISQPVNTLSGGEQAKVKLCLLTLKPCNLLVLDEPTNHLDADATQALSRALQNFDGAVLLVCHEPRFYRPWADRVLDVAALRQ</sequence>
<dbReference type="InterPro" id="IPR003439">
    <property type="entry name" value="ABC_transporter-like_ATP-bd"/>
</dbReference>
<dbReference type="PROSITE" id="PS50893">
    <property type="entry name" value="ABC_TRANSPORTER_2"/>
    <property type="match status" value="1"/>
</dbReference>
<keyword evidence="2 4" id="KW-0067">ATP-binding</keyword>
<dbReference type="Pfam" id="PF00005">
    <property type="entry name" value="ABC_tran"/>
    <property type="match status" value="2"/>
</dbReference>
<dbReference type="Gene3D" id="3.40.50.300">
    <property type="entry name" value="P-loop containing nucleotide triphosphate hydrolases"/>
    <property type="match status" value="2"/>
</dbReference>
<keyword evidence="1" id="KW-0547">Nucleotide-binding</keyword>
<dbReference type="InterPro" id="IPR003593">
    <property type="entry name" value="AAA+_ATPase"/>
</dbReference>
<feature type="domain" description="ABC transporter" evidence="3">
    <location>
        <begin position="1"/>
        <end position="254"/>
    </location>
</feature>
<dbReference type="GO" id="GO:0005524">
    <property type="term" value="F:ATP binding"/>
    <property type="evidence" value="ECO:0007669"/>
    <property type="project" value="UniProtKB-KW"/>
</dbReference>
<dbReference type="InterPro" id="IPR027417">
    <property type="entry name" value="P-loop_NTPase"/>
</dbReference>
<dbReference type="Pfam" id="PF12848">
    <property type="entry name" value="ABC_tran_Xtn"/>
    <property type="match status" value="1"/>
</dbReference>
<evidence type="ECO:0000256" key="1">
    <source>
        <dbReference type="ARBA" id="ARBA00022741"/>
    </source>
</evidence>
<reference evidence="4" key="1">
    <citation type="submission" date="2015-09" db="EMBL/GenBank/DDBJ databases">
        <authorList>
            <consortium name="Pathogen Informatics"/>
        </authorList>
    </citation>
    <scope>NUCLEOTIDE SEQUENCE</scope>
    <source>
        <strain evidence="4">2789STDY5834896</strain>
    </source>
</reference>
<dbReference type="InterPro" id="IPR032781">
    <property type="entry name" value="ABC_tran_Xtn"/>
</dbReference>
<dbReference type="CDD" id="cd03221">
    <property type="entry name" value="ABCF_EF-3"/>
    <property type="match status" value="2"/>
</dbReference>
<accession>A0A1C6K5H5</accession>
<proteinExistence type="predicted"/>
<dbReference type="PANTHER" id="PTHR42855:SF2">
    <property type="entry name" value="DRUG RESISTANCE ABC TRANSPORTER,ATP-BINDING PROTEIN"/>
    <property type="match status" value="1"/>
</dbReference>
<protein>
    <submittedName>
        <fullName evidence="4">Uncharacterized ABC transporter ATP-binding protein YheS</fullName>
    </submittedName>
</protein>
<dbReference type="SUPFAM" id="SSF52540">
    <property type="entry name" value="P-loop containing nucleoside triphosphate hydrolases"/>
    <property type="match status" value="2"/>
</dbReference>
<dbReference type="FunFam" id="3.40.50.300:FF:000011">
    <property type="entry name" value="Putative ABC transporter ATP-binding component"/>
    <property type="match status" value="1"/>
</dbReference>
<name>A0A1C6K5H5_9FIRM</name>
<dbReference type="SMART" id="SM00382">
    <property type="entry name" value="AAA"/>
    <property type="match status" value="2"/>
</dbReference>
<evidence type="ECO:0000256" key="2">
    <source>
        <dbReference type="ARBA" id="ARBA00022840"/>
    </source>
</evidence>
<dbReference type="EMBL" id="FMHG01000003">
    <property type="protein sequence ID" value="SCJ89584.1"/>
    <property type="molecule type" value="Genomic_DNA"/>
</dbReference>
<organism evidence="4">
    <name type="scientific">uncultured Anaerotruncus sp</name>
    <dbReference type="NCBI Taxonomy" id="905011"/>
    <lineage>
        <taxon>Bacteria</taxon>
        <taxon>Bacillati</taxon>
        <taxon>Bacillota</taxon>
        <taxon>Clostridia</taxon>
        <taxon>Eubacteriales</taxon>
        <taxon>Oscillospiraceae</taxon>
        <taxon>Anaerotruncus</taxon>
        <taxon>environmental samples</taxon>
    </lineage>
</organism>
<dbReference type="InterPro" id="IPR017871">
    <property type="entry name" value="ABC_transporter-like_CS"/>
</dbReference>